<protein>
    <submittedName>
        <fullName evidence="1">Uncharacterized protein</fullName>
    </submittedName>
</protein>
<evidence type="ECO:0000313" key="3">
    <source>
        <dbReference type="Proteomes" id="UP001440984"/>
    </source>
</evidence>
<keyword evidence="3" id="KW-1185">Reference proteome</keyword>
<dbReference type="Proteomes" id="UP001440984">
    <property type="component" value="Unassembled WGS sequence"/>
</dbReference>
<dbReference type="EMBL" id="JBDZYD010000010">
    <property type="protein sequence ID" value="MEQ0562779.1"/>
    <property type="molecule type" value="Genomic_DNA"/>
</dbReference>
<reference evidence="1 3" key="1">
    <citation type="submission" date="2024-05" db="EMBL/GenBank/DDBJ databases">
        <authorList>
            <person name="Zhao H."/>
            <person name="Xu Y."/>
            <person name="Lin S."/>
            <person name="Spain J.C."/>
            <person name="Zhou N.-Y."/>
        </authorList>
    </citation>
    <scope>NUCLEOTIDE SEQUENCE [LARGE SCALE GENOMIC DNA]</scope>
    <source>
        <strain evidence="1 3">NEAU-NG30</strain>
    </source>
</reference>
<evidence type="ECO:0000313" key="1">
    <source>
        <dbReference type="EMBL" id="MEQ0561297.1"/>
    </source>
</evidence>
<dbReference type="EMBL" id="JBDZYD010000007">
    <property type="protein sequence ID" value="MEQ0561297.1"/>
    <property type="molecule type" value="Genomic_DNA"/>
</dbReference>
<sequence length="60" mass="6422">MGWIVLGIVVVALLALALVVDLRDRRRGGKPVAGGLRQARQTDVVQQPQVGDQGVAMYLP</sequence>
<dbReference type="RefSeq" id="WP_348952495.1">
    <property type="nucleotide sequence ID" value="NZ_JBDZYD010000007.1"/>
</dbReference>
<comment type="caution">
    <text evidence="1">The sequence shown here is derived from an EMBL/GenBank/DDBJ whole genome shotgun (WGS) entry which is preliminary data.</text>
</comment>
<evidence type="ECO:0000313" key="2">
    <source>
        <dbReference type="EMBL" id="MEQ0562779.1"/>
    </source>
</evidence>
<organism evidence="1 3">
    <name type="scientific">Amycolatopsis melonis</name>
    <dbReference type="NCBI Taxonomy" id="3156488"/>
    <lineage>
        <taxon>Bacteria</taxon>
        <taxon>Bacillati</taxon>
        <taxon>Actinomycetota</taxon>
        <taxon>Actinomycetes</taxon>
        <taxon>Pseudonocardiales</taxon>
        <taxon>Pseudonocardiaceae</taxon>
        <taxon>Amycolatopsis</taxon>
    </lineage>
</organism>
<gene>
    <name evidence="1" type="ORF">ABJI51_19595</name>
    <name evidence="2" type="ORF">ABJI51_27185</name>
</gene>
<name>A0ABV0LG80_9PSEU</name>
<proteinExistence type="predicted"/>
<accession>A0ABV0LG80</accession>